<evidence type="ECO:0008006" key="3">
    <source>
        <dbReference type="Google" id="ProtNLM"/>
    </source>
</evidence>
<dbReference type="Proteomes" id="UP000187465">
    <property type="component" value="Unassembled WGS sequence"/>
</dbReference>
<accession>A0A1R0XDQ8</accession>
<protein>
    <recommendedName>
        <fullName evidence="3">Restriction endonuclease</fullName>
    </recommendedName>
</protein>
<dbReference type="EMBL" id="MKQP01000014">
    <property type="protein sequence ID" value="OMD33213.1"/>
    <property type="molecule type" value="Genomic_DNA"/>
</dbReference>
<reference evidence="1 2" key="1">
    <citation type="submission" date="2016-10" db="EMBL/GenBank/DDBJ databases">
        <title>Paenibacillus species isolates.</title>
        <authorList>
            <person name="Beno S.M."/>
        </authorList>
    </citation>
    <scope>NUCLEOTIDE SEQUENCE [LARGE SCALE GENOMIC DNA]</scope>
    <source>
        <strain evidence="1 2">FSL H7-0604</strain>
    </source>
</reference>
<organism evidence="1 2">
    <name type="scientific">Paenibacillus odorifer</name>
    <dbReference type="NCBI Taxonomy" id="189426"/>
    <lineage>
        <taxon>Bacteria</taxon>
        <taxon>Bacillati</taxon>
        <taxon>Bacillota</taxon>
        <taxon>Bacilli</taxon>
        <taxon>Bacillales</taxon>
        <taxon>Paenibacillaceae</taxon>
        <taxon>Paenibacillus</taxon>
    </lineage>
</organism>
<dbReference type="AlphaFoldDB" id="A0A1R0XDQ8"/>
<evidence type="ECO:0000313" key="1">
    <source>
        <dbReference type="EMBL" id="OMD33213.1"/>
    </source>
</evidence>
<comment type="caution">
    <text evidence="1">The sequence shown here is derived from an EMBL/GenBank/DDBJ whole genome shotgun (WGS) entry which is preliminary data.</text>
</comment>
<dbReference type="RefSeq" id="WP_036689505.1">
    <property type="nucleotide sequence ID" value="NZ_MKQP01000014.1"/>
</dbReference>
<dbReference type="InterPro" id="IPR019292">
    <property type="entry name" value="McrC"/>
</dbReference>
<proteinExistence type="predicted"/>
<evidence type="ECO:0000313" key="2">
    <source>
        <dbReference type="Proteomes" id="UP000187465"/>
    </source>
</evidence>
<dbReference type="Pfam" id="PF10117">
    <property type="entry name" value="McrBC"/>
    <property type="match status" value="1"/>
</dbReference>
<dbReference type="PANTHER" id="PTHR38733:SF1">
    <property type="entry name" value="TYPE IV METHYL-DIRECTED RESTRICTION ENZYME ECOKMCRBC"/>
    <property type="match status" value="1"/>
</dbReference>
<gene>
    <name evidence="1" type="ORF">BJP51_12690</name>
</gene>
<dbReference type="PANTHER" id="PTHR38733">
    <property type="entry name" value="PROTEIN MCRC"/>
    <property type="match status" value="1"/>
</dbReference>
<sequence length="421" mass="48825">MKHLLVTECFNSILISDTGNQECLTSLEADELVVYFKKHDLDEDGIQVSRNEITFINYVGFIQLRSCSIEILPKVSGKDVRRSRQVLLRMLQRSGFLNIHESQVSQLMIDKMNLFEIIANLFTVKMSDELRKGVFKTYQRESGELHLVRGKINMNRQLRREALMQPGVSCIYDEFQINNPLNQAFKTALQIVMSKSKFPSTKKRAVSSMLLLDEVDSKLFNYDQLERIRFDRTNIRFQDSFQLAKLLIGRSAPLSSPGGSKNSSILFKMNDLFEAYIAYLVRKNWDKVMVKDRSYKLLVREGNSRGVFRLEPDLLVVRPNGTPIIIDTKWKMIYSHRSRHGVKREDFYQMYAYLTRYTEVTEVVLLYPHHDGIASSGSCLESWHLEGDPGKKIKVYSIQYEDEQIAKNELRAIIGSFELLD</sequence>
<name>A0A1R0XDQ8_9BACL</name>